<evidence type="ECO:0000256" key="1">
    <source>
        <dbReference type="SAM" id="Phobius"/>
    </source>
</evidence>
<protein>
    <recommendedName>
        <fullName evidence="2">Restriction endonuclease type IV Mrr domain-containing protein</fullName>
    </recommendedName>
</protein>
<dbReference type="Proteomes" id="UP000305792">
    <property type="component" value="Unassembled WGS sequence"/>
</dbReference>
<feature type="transmembrane region" description="Helical" evidence="1">
    <location>
        <begin position="351"/>
        <end position="375"/>
    </location>
</feature>
<accession>A0A4V4HPK1</accession>
<dbReference type="EMBL" id="STGX01000004">
    <property type="protein sequence ID" value="THV30256.1"/>
    <property type="molecule type" value="Genomic_DNA"/>
</dbReference>
<name>A0A4V4HPK1_9ACTN</name>
<dbReference type="InterPro" id="IPR011335">
    <property type="entry name" value="Restrct_endonuc-II-like"/>
</dbReference>
<dbReference type="InterPro" id="IPR007560">
    <property type="entry name" value="Restrct_endonuc_IV_Mrr"/>
</dbReference>
<feature type="transmembrane region" description="Helical" evidence="1">
    <location>
        <begin position="406"/>
        <end position="426"/>
    </location>
</feature>
<comment type="caution">
    <text evidence="3">The sequence shown here is derived from an EMBL/GenBank/DDBJ whole genome shotgun (WGS) entry which is preliminary data.</text>
</comment>
<keyword evidence="1" id="KW-1133">Transmembrane helix</keyword>
<gene>
    <name evidence="3" type="ORF">E9998_07775</name>
</gene>
<keyword evidence="4" id="KW-1185">Reference proteome</keyword>
<evidence type="ECO:0000259" key="2">
    <source>
        <dbReference type="Pfam" id="PF04471"/>
    </source>
</evidence>
<dbReference type="InterPro" id="IPR011856">
    <property type="entry name" value="tRNA_endonuc-like_dom_sf"/>
</dbReference>
<keyword evidence="1" id="KW-0812">Transmembrane</keyword>
<dbReference type="SUPFAM" id="SSF52980">
    <property type="entry name" value="Restriction endonuclease-like"/>
    <property type="match status" value="1"/>
</dbReference>
<organism evidence="3 4">
    <name type="scientific">Glycomyces paridis</name>
    <dbReference type="NCBI Taxonomy" id="2126555"/>
    <lineage>
        <taxon>Bacteria</taxon>
        <taxon>Bacillati</taxon>
        <taxon>Actinomycetota</taxon>
        <taxon>Actinomycetes</taxon>
        <taxon>Glycomycetales</taxon>
        <taxon>Glycomycetaceae</taxon>
        <taxon>Glycomyces</taxon>
    </lineage>
</organism>
<reference evidence="3 4" key="1">
    <citation type="journal article" date="2018" name="Int. J. Syst. Evol. Microbiol.">
        <title>Glycomyces paridis sp. nov., isolated from the medicinal plant Paris polyphylla.</title>
        <authorList>
            <person name="Fang X.M."/>
            <person name="Bai J.L."/>
            <person name="Su J."/>
            <person name="Zhao L.L."/>
            <person name="Liu H.Y."/>
            <person name="Ma B.P."/>
            <person name="Zhang Y.Q."/>
            <person name="Yu L.Y."/>
        </authorList>
    </citation>
    <scope>NUCLEOTIDE SEQUENCE [LARGE SCALE GENOMIC DNA]</scope>
    <source>
        <strain evidence="3 4">CPCC 204357</strain>
    </source>
</reference>
<proteinExistence type="predicted"/>
<keyword evidence="1" id="KW-0472">Membrane</keyword>
<dbReference type="Pfam" id="PF04471">
    <property type="entry name" value="Mrr_cat"/>
    <property type="match status" value="1"/>
</dbReference>
<feature type="transmembrane region" description="Helical" evidence="1">
    <location>
        <begin position="382"/>
        <end position="400"/>
    </location>
</feature>
<feature type="domain" description="Restriction endonuclease type IV Mrr" evidence="2">
    <location>
        <begin position="16"/>
        <end position="104"/>
    </location>
</feature>
<feature type="transmembrane region" description="Helical" evidence="1">
    <location>
        <begin position="182"/>
        <end position="204"/>
    </location>
</feature>
<sequence length="466" mass="50170">MKVSSMTSAQPEADAAEYLAAEHMQKVGFRGAKRTTTGPDGGVDVEAPTAIAQVKHLRSPVGRPAIQQLLGAGGRSTSRLFYSAGGYSRPALELADNEGIALFTYDLASRKVVPVGETASRLERASDYPGAEPGVLEQPSAPAPQAIPADRVAPIQRPPTATTYAVLGRAVQERPEPSSLHWYFYVACFSGGVLAWIGFLHAFLETRNRYWLGWTLGTGAWGFAMIITASALSGAVDGGAGPSSGQRVLGLILLATLGGICVWLAAARRQALGYETPIPLAGRFGSRMSQARAADQPASPIPASPAAMSPQPAAGYFDPISPQQQPSRPELIIEGRTWWEKPGLGRHIGSYVWAASPFLMVSFGTPITFLVSAILRPRRWDFWLYFVYYLGLFVCSLITTTMGPGWLFGLIVALEWLGATGHAFLIRRQVWYRPRRARIEESRPVLTESGLHACRLAGYSSPGTPG</sequence>
<feature type="transmembrane region" description="Helical" evidence="1">
    <location>
        <begin position="248"/>
        <end position="266"/>
    </location>
</feature>
<evidence type="ECO:0000313" key="3">
    <source>
        <dbReference type="EMBL" id="THV30256.1"/>
    </source>
</evidence>
<dbReference type="AlphaFoldDB" id="A0A4V4HPK1"/>
<dbReference type="Gene3D" id="3.40.1350.10">
    <property type="match status" value="1"/>
</dbReference>
<dbReference type="GO" id="GO:0003677">
    <property type="term" value="F:DNA binding"/>
    <property type="evidence" value="ECO:0007669"/>
    <property type="project" value="InterPro"/>
</dbReference>
<dbReference type="GO" id="GO:0004519">
    <property type="term" value="F:endonuclease activity"/>
    <property type="evidence" value="ECO:0007669"/>
    <property type="project" value="InterPro"/>
</dbReference>
<evidence type="ECO:0000313" key="4">
    <source>
        <dbReference type="Proteomes" id="UP000305792"/>
    </source>
</evidence>
<dbReference type="GO" id="GO:0009307">
    <property type="term" value="P:DNA restriction-modification system"/>
    <property type="evidence" value="ECO:0007669"/>
    <property type="project" value="InterPro"/>
</dbReference>
<feature type="transmembrane region" description="Helical" evidence="1">
    <location>
        <begin position="210"/>
        <end position="236"/>
    </location>
</feature>